<dbReference type="GO" id="GO:0008233">
    <property type="term" value="F:peptidase activity"/>
    <property type="evidence" value="ECO:0007669"/>
    <property type="project" value="UniProtKB-KW"/>
</dbReference>
<dbReference type="SMART" id="SM00228">
    <property type="entry name" value="PDZ"/>
    <property type="match status" value="1"/>
</dbReference>
<dbReference type="SUPFAM" id="SSF50494">
    <property type="entry name" value="Trypsin-like serine proteases"/>
    <property type="match status" value="1"/>
</dbReference>
<keyword evidence="2" id="KW-0645">Protease</keyword>
<dbReference type="EMBL" id="JACQRX010000335">
    <property type="protein sequence ID" value="MBI4252330.1"/>
    <property type="molecule type" value="Genomic_DNA"/>
</dbReference>
<sequence>SELRGGDAILVAGQGGAGAVLAARVVSRGEFAGSWEYLLDDAIFTVPSHPQFGGAALIGRDGRLLGIGSLVTRIGLPGLGPVLGNMFVPIDHLKPILADLLAKGRPQKPPRPWLGLNAEEVRGRVVVERVTAGGPAAQAGIGAGDIVLEVGGRPVAGLADFYRKVWALGRAGVEVALNVLQGTRVRGITLRSADRYKFLRLKGTPM</sequence>
<gene>
    <name evidence="2" type="ORF">HY618_07710</name>
</gene>
<dbReference type="GO" id="GO:0006508">
    <property type="term" value="P:proteolysis"/>
    <property type="evidence" value="ECO:0007669"/>
    <property type="project" value="UniProtKB-KW"/>
</dbReference>
<evidence type="ECO:0000313" key="3">
    <source>
        <dbReference type="Proteomes" id="UP000752292"/>
    </source>
</evidence>
<feature type="domain" description="PDZ" evidence="1">
    <location>
        <begin position="100"/>
        <end position="183"/>
    </location>
</feature>
<reference evidence="2" key="1">
    <citation type="submission" date="2020-07" db="EMBL/GenBank/DDBJ databases">
        <title>Huge and variable diversity of episymbiotic CPR bacteria and DPANN archaea in groundwater ecosystems.</title>
        <authorList>
            <person name="He C.Y."/>
            <person name="Keren R."/>
            <person name="Whittaker M."/>
            <person name="Farag I.F."/>
            <person name="Doudna J."/>
            <person name="Cate J.H.D."/>
            <person name="Banfield J.F."/>
        </authorList>
    </citation>
    <scope>NUCLEOTIDE SEQUENCE</scope>
    <source>
        <strain evidence="2">NC_groundwater_1370_Ag_S-0.2um_69_93</strain>
    </source>
</reference>
<evidence type="ECO:0000259" key="1">
    <source>
        <dbReference type="PROSITE" id="PS50106"/>
    </source>
</evidence>
<name>A0A932ZVJ7_UNCTE</name>
<evidence type="ECO:0000313" key="2">
    <source>
        <dbReference type="EMBL" id="MBI4252330.1"/>
    </source>
</evidence>
<keyword evidence="2" id="KW-0378">Hydrolase</keyword>
<proteinExistence type="predicted"/>
<dbReference type="PROSITE" id="PS50106">
    <property type="entry name" value="PDZ"/>
    <property type="match status" value="1"/>
</dbReference>
<protein>
    <submittedName>
        <fullName evidence="2">Serine protease</fullName>
    </submittedName>
</protein>
<dbReference type="Pfam" id="PF13180">
    <property type="entry name" value="PDZ_2"/>
    <property type="match status" value="1"/>
</dbReference>
<dbReference type="InterPro" id="IPR009003">
    <property type="entry name" value="Peptidase_S1_PA"/>
</dbReference>
<dbReference type="SUPFAM" id="SSF50156">
    <property type="entry name" value="PDZ domain-like"/>
    <property type="match status" value="1"/>
</dbReference>
<organism evidence="2 3">
    <name type="scientific">Tectimicrobiota bacterium</name>
    <dbReference type="NCBI Taxonomy" id="2528274"/>
    <lineage>
        <taxon>Bacteria</taxon>
        <taxon>Pseudomonadati</taxon>
        <taxon>Nitrospinota/Tectimicrobiota group</taxon>
        <taxon>Candidatus Tectimicrobiota</taxon>
    </lineage>
</organism>
<dbReference type="AlphaFoldDB" id="A0A932ZVJ7"/>
<dbReference type="InterPro" id="IPR036034">
    <property type="entry name" value="PDZ_sf"/>
</dbReference>
<comment type="caution">
    <text evidence="2">The sequence shown here is derived from an EMBL/GenBank/DDBJ whole genome shotgun (WGS) entry which is preliminary data.</text>
</comment>
<dbReference type="Gene3D" id="2.30.42.10">
    <property type="match status" value="1"/>
</dbReference>
<feature type="non-terminal residue" evidence="2">
    <location>
        <position position="1"/>
    </location>
</feature>
<dbReference type="Proteomes" id="UP000752292">
    <property type="component" value="Unassembled WGS sequence"/>
</dbReference>
<dbReference type="InterPro" id="IPR001478">
    <property type="entry name" value="PDZ"/>
</dbReference>
<accession>A0A932ZVJ7</accession>